<evidence type="ECO:0000313" key="5">
    <source>
        <dbReference type="EMBL" id="KAK9736739.1"/>
    </source>
</evidence>
<keyword evidence="6" id="KW-1185">Reference proteome</keyword>
<evidence type="ECO:0000313" key="6">
    <source>
        <dbReference type="Proteomes" id="UP001458880"/>
    </source>
</evidence>
<evidence type="ECO:0000256" key="3">
    <source>
        <dbReference type="ARBA" id="ARBA00060902"/>
    </source>
</evidence>
<dbReference type="FunFam" id="3.15.10.30:FF:000001">
    <property type="entry name" value="Takeout-like protein 1"/>
    <property type="match status" value="1"/>
</dbReference>
<dbReference type="PANTHER" id="PTHR11008:SF32">
    <property type="entry name" value="CIRCADIAN CLOCK-CONTROLLED PROTEIN DAYWAKE-RELATED"/>
    <property type="match status" value="1"/>
</dbReference>
<dbReference type="EMBL" id="JASPKY010000109">
    <property type="protein sequence ID" value="KAK9736739.1"/>
    <property type="molecule type" value="Genomic_DNA"/>
</dbReference>
<dbReference type="GO" id="GO:0005615">
    <property type="term" value="C:extracellular space"/>
    <property type="evidence" value="ECO:0007669"/>
    <property type="project" value="TreeGrafter"/>
</dbReference>
<dbReference type="AlphaFoldDB" id="A0AAW1LQZ5"/>
<dbReference type="InterPro" id="IPR010562">
    <property type="entry name" value="Haemolymph_juvenile_hormone-bd"/>
</dbReference>
<protein>
    <submittedName>
        <fullName evidence="5">Hemolymph juvenile hormone binding protein (JHBP)</fullName>
    </submittedName>
</protein>
<evidence type="ECO:0000256" key="4">
    <source>
        <dbReference type="SAM" id="SignalP"/>
    </source>
</evidence>
<dbReference type="Pfam" id="PF06585">
    <property type="entry name" value="JHBP"/>
    <property type="match status" value="1"/>
</dbReference>
<evidence type="ECO:0000256" key="2">
    <source>
        <dbReference type="ARBA" id="ARBA00023108"/>
    </source>
</evidence>
<comment type="caution">
    <text evidence="5">The sequence shown here is derived from an EMBL/GenBank/DDBJ whole genome shotgun (WGS) entry which is preliminary data.</text>
</comment>
<sequence>MKLLLCSLAIFASVYSQKLPNYIVPCARNKPDFHQCCIDNGVKAIPYILKGDRAQRIPPLAPLKLPKVAIEANNNFRITLTDLVVSGIDTVTLKDVVFDFDKNLIKVALMMDYLTVVAQYDIDGSLIVPLQGKGPANITSIRPYIEYEVDFSIVQKDGKEYMNVEKDRLQLNSQEAYYQLDNLFGNPQLSAETNKILNENAKDVGKELNGPITQTIRTIVTGLITGYLTRVPLDMIFLKE</sequence>
<dbReference type="InterPro" id="IPR038606">
    <property type="entry name" value="To_sf"/>
</dbReference>
<dbReference type="GO" id="GO:0007623">
    <property type="term" value="P:circadian rhythm"/>
    <property type="evidence" value="ECO:0007669"/>
    <property type="project" value="UniProtKB-ARBA"/>
</dbReference>
<dbReference type="PANTHER" id="PTHR11008">
    <property type="entry name" value="PROTEIN TAKEOUT-LIKE PROTEIN"/>
    <property type="match status" value="1"/>
</dbReference>
<evidence type="ECO:0000256" key="1">
    <source>
        <dbReference type="ARBA" id="ARBA00022729"/>
    </source>
</evidence>
<keyword evidence="2" id="KW-0090">Biological rhythms</keyword>
<name>A0AAW1LQZ5_POPJA</name>
<organism evidence="5 6">
    <name type="scientific">Popillia japonica</name>
    <name type="common">Japanese beetle</name>
    <dbReference type="NCBI Taxonomy" id="7064"/>
    <lineage>
        <taxon>Eukaryota</taxon>
        <taxon>Metazoa</taxon>
        <taxon>Ecdysozoa</taxon>
        <taxon>Arthropoda</taxon>
        <taxon>Hexapoda</taxon>
        <taxon>Insecta</taxon>
        <taxon>Pterygota</taxon>
        <taxon>Neoptera</taxon>
        <taxon>Endopterygota</taxon>
        <taxon>Coleoptera</taxon>
        <taxon>Polyphaga</taxon>
        <taxon>Scarabaeiformia</taxon>
        <taxon>Scarabaeidae</taxon>
        <taxon>Rutelinae</taxon>
        <taxon>Popillia</taxon>
    </lineage>
</organism>
<dbReference type="SMART" id="SM00700">
    <property type="entry name" value="JHBP"/>
    <property type="match status" value="1"/>
</dbReference>
<reference evidence="5 6" key="1">
    <citation type="journal article" date="2024" name="BMC Genomics">
        <title>De novo assembly and annotation of Popillia japonica's genome with initial clues to its potential as an invasive pest.</title>
        <authorList>
            <person name="Cucini C."/>
            <person name="Boschi S."/>
            <person name="Funari R."/>
            <person name="Cardaioli E."/>
            <person name="Iannotti N."/>
            <person name="Marturano G."/>
            <person name="Paoli F."/>
            <person name="Bruttini M."/>
            <person name="Carapelli A."/>
            <person name="Frati F."/>
            <person name="Nardi F."/>
        </authorList>
    </citation>
    <scope>NUCLEOTIDE SEQUENCE [LARGE SCALE GENOMIC DNA]</scope>
    <source>
        <strain evidence="5">DMR45628</strain>
    </source>
</reference>
<comment type="similarity">
    <text evidence="3">Belongs to the TO family.</text>
</comment>
<accession>A0AAW1LQZ5</accession>
<dbReference type="Proteomes" id="UP001458880">
    <property type="component" value="Unassembled WGS sequence"/>
</dbReference>
<dbReference type="Gene3D" id="3.15.10.30">
    <property type="entry name" value="Haemolymph juvenile hormone binding protein"/>
    <property type="match status" value="1"/>
</dbReference>
<feature type="signal peptide" evidence="4">
    <location>
        <begin position="1"/>
        <end position="16"/>
    </location>
</feature>
<proteinExistence type="inferred from homology"/>
<gene>
    <name evidence="5" type="ORF">QE152_g11299</name>
</gene>
<keyword evidence="1 4" id="KW-0732">Signal</keyword>
<feature type="chain" id="PRO_5043912266" evidence="4">
    <location>
        <begin position="17"/>
        <end position="240"/>
    </location>
</feature>